<gene>
    <name evidence="2" type="ORF">JL107_09060</name>
</gene>
<comment type="caution">
    <text evidence="2">The sequence shown here is derived from an EMBL/GenBank/DDBJ whole genome shotgun (WGS) entry which is preliminary data.</text>
</comment>
<proteinExistence type="predicted"/>
<dbReference type="AlphaFoldDB" id="A0A938YPH3"/>
<sequence length="66" mass="6479">MTSAGSNTDPSTPHEVDPDDAALPDEGVAGGGRDTIPGLQTGVGIGSGEADTFEPEENPDSVPDAG</sequence>
<keyword evidence="3" id="KW-1185">Reference proteome</keyword>
<evidence type="ECO:0000313" key="3">
    <source>
        <dbReference type="Proteomes" id="UP000663801"/>
    </source>
</evidence>
<dbReference type="RefSeq" id="WP_205256701.1">
    <property type="nucleotide sequence ID" value="NZ_BAAAPV010000004.1"/>
</dbReference>
<dbReference type="Proteomes" id="UP000663801">
    <property type="component" value="Unassembled WGS sequence"/>
</dbReference>
<evidence type="ECO:0000313" key="2">
    <source>
        <dbReference type="EMBL" id="MBM9476590.1"/>
    </source>
</evidence>
<evidence type="ECO:0000256" key="1">
    <source>
        <dbReference type="SAM" id="MobiDB-lite"/>
    </source>
</evidence>
<organism evidence="2 3">
    <name type="scientific">Nakamurella flavida</name>
    <dbReference type="NCBI Taxonomy" id="363630"/>
    <lineage>
        <taxon>Bacteria</taxon>
        <taxon>Bacillati</taxon>
        <taxon>Actinomycetota</taxon>
        <taxon>Actinomycetes</taxon>
        <taxon>Nakamurellales</taxon>
        <taxon>Nakamurellaceae</taxon>
        <taxon>Nakamurella</taxon>
    </lineage>
</organism>
<reference evidence="2" key="1">
    <citation type="submission" date="2021-01" db="EMBL/GenBank/DDBJ databases">
        <title>KCTC 19127 draft genome.</title>
        <authorList>
            <person name="An D."/>
        </authorList>
    </citation>
    <scope>NUCLEOTIDE SEQUENCE</scope>
    <source>
        <strain evidence="2">KCTC 19127</strain>
    </source>
</reference>
<dbReference type="EMBL" id="JAERWL010000008">
    <property type="protein sequence ID" value="MBM9476590.1"/>
    <property type="molecule type" value="Genomic_DNA"/>
</dbReference>
<feature type="compositionally biased region" description="Polar residues" evidence="1">
    <location>
        <begin position="1"/>
        <end position="11"/>
    </location>
</feature>
<protein>
    <submittedName>
        <fullName evidence="2">Uncharacterized protein</fullName>
    </submittedName>
</protein>
<name>A0A938YPH3_9ACTN</name>
<accession>A0A938YPH3</accession>
<feature type="region of interest" description="Disordered" evidence="1">
    <location>
        <begin position="1"/>
        <end position="66"/>
    </location>
</feature>